<dbReference type="RefSeq" id="XP_033462871.1">
    <property type="nucleotide sequence ID" value="XM_033608204.1"/>
</dbReference>
<gene>
    <name evidence="10" type="ORF">K489DRAFT_419112</name>
</gene>
<feature type="repeat" description="WD" evidence="6">
    <location>
        <begin position="1054"/>
        <end position="1099"/>
    </location>
</feature>
<dbReference type="InterPro" id="IPR015943">
    <property type="entry name" value="WD40/YVTN_repeat-like_dom_sf"/>
</dbReference>
<dbReference type="PROSITE" id="PS50294">
    <property type="entry name" value="WD_REPEATS_REGION"/>
    <property type="match status" value="2"/>
</dbReference>
<organism evidence="10">
    <name type="scientific">Dissoconium aciculare CBS 342.82</name>
    <dbReference type="NCBI Taxonomy" id="1314786"/>
    <lineage>
        <taxon>Eukaryota</taxon>
        <taxon>Fungi</taxon>
        <taxon>Dikarya</taxon>
        <taxon>Ascomycota</taxon>
        <taxon>Pezizomycotina</taxon>
        <taxon>Dothideomycetes</taxon>
        <taxon>Dothideomycetidae</taxon>
        <taxon>Mycosphaerellales</taxon>
        <taxon>Dissoconiaceae</taxon>
        <taxon>Dissoconium</taxon>
    </lineage>
</organism>
<evidence type="ECO:0000256" key="1">
    <source>
        <dbReference type="ARBA" id="ARBA00022574"/>
    </source>
</evidence>
<comment type="function">
    <text evidence="5">Involved in mitochondrial fission. Acts as an adapter protein required to form mitochondrial fission complexes. Formation of these complexes is required to promote constriction and fission of the mitochondrial compartment at a late step in mitochondrial division.</text>
</comment>
<keyword evidence="2" id="KW-0677">Repeat</keyword>
<dbReference type="InterPro" id="IPR011047">
    <property type="entry name" value="Quinoprotein_ADH-like_sf"/>
</dbReference>
<feature type="domain" description="Nephrocystin 3-like N-terminal" evidence="8">
    <location>
        <begin position="73"/>
        <end position="232"/>
    </location>
</feature>
<name>A0A6J3MCT4_9PEZI</name>
<dbReference type="GeneID" id="54366004"/>
<dbReference type="Pfam" id="PF24883">
    <property type="entry name" value="NPHP3_N"/>
    <property type="match status" value="1"/>
</dbReference>
<reference evidence="10" key="1">
    <citation type="submission" date="2020-01" db="EMBL/GenBank/DDBJ databases">
        <authorList>
            <consortium name="DOE Joint Genome Institute"/>
            <person name="Haridas S."/>
            <person name="Albert R."/>
            <person name="Binder M."/>
            <person name="Bloem J."/>
            <person name="Labutti K."/>
            <person name="Salamov A."/>
            <person name="Andreopoulos B."/>
            <person name="Baker S.E."/>
            <person name="Barry K."/>
            <person name="Bills G."/>
            <person name="Bluhm B.H."/>
            <person name="Cannon C."/>
            <person name="Castanera R."/>
            <person name="Culley D.E."/>
            <person name="Daum C."/>
            <person name="Ezra D."/>
            <person name="Gonzalez J.B."/>
            <person name="Henrissat B."/>
            <person name="Kuo A."/>
            <person name="Liang C."/>
            <person name="Lipzen A."/>
            <person name="Lutzoni F."/>
            <person name="Magnuson J."/>
            <person name="Mondo S."/>
            <person name="Nolan M."/>
            <person name="Ohm R."/>
            <person name="Pangilinan J."/>
            <person name="Park H.-J."/>
            <person name="Ramirez L."/>
            <person name="Alfaro M."/>
            <person name="Sun H."/>
            <person name="Tritt A."/>
            <person name="Yoshinaga Y."/>
            <person name="Zwiers L.-H."/>
            <person name="Turgeon B.G."/>
            <person name="Goodwin S.B."/>
            <person name="Spatafora J.W."/>
            <person name="Crous P.W."/>
            <person name="Grigoriev I.V."/>
        </authorList>
    </citation>
    <scope>NUCLEOTIDE SEQUENCE</scope>
    <source>
        <strain evidence="10">CBS 342.82</strain>
    </source>
</reference>
<comment type="similarity">
    <text evidence="3">Belongs to the WD repeat MDV1/CAF4 family.</text>
</comment>
<dbReference type="InterPro" id="IPR056884">
    <property type="entry name" value="NPHP3-like_N"/>
</dbReference>
<protein>
    <recommendedName>
        <fullName evidence="4">Mitochondrial division protein 1</fullName>
    </recommendedName>
</protein>
<dbReference type="InterPro" id="IPR027417">
    <property type="entry name" value="P-loop_NTPase"/>
</dbReference>
<proteinExistence type="inferred from homology"/>
<accession>A0A6J3MCT4</accession>
<evidence type="ECO:0000313" key="10">
    <source>
        <dbReference type="RefSeq" id="XP_033462871.1"/>
    </source>
</evidence>
<dbReference type="CDD" id="cd00200">
    <property type="entry name" value="WD40"/>
    <property type="match status" value="1"/>
</dbReference>
<evidence type="ECO:0000256" key="2">
    <source>
        <dbReference type="ARBA" id="ARBA00022737"/>
    </source>
</evidence>
<feature type="repeat" description="WD" evidence="6">
    <location>
        <begin position="1108"/>
        <end position="1142"/>
    </location>
</feature>
<feature type="repeat" description="WD" evidence="6">
    <location>
        <begin position="679"/>
        <end position="720"/>
    </location>
</feature>
<evidence type="ECO:0000313" key="9">
    <source>
        <dbReference type="Proteomes" id="UP000504637"/>
    </source>
</evidence>
<evidence type="ECO:0000259" key="8">
    <source>
        <dbReference type="Pfam" id="PF24883"/>
    </source>
</evidence>
<feature type="repeat" description="WD" evidence="6">
    <location>
        <begin position="925"/>
        <end position="955"/>
    </location>
</feature>
<evidence type="ECO:0000256" key="5">
    <source>
        <dbReference type="ARBA" id="ARBA00043913"/>
    </source>
</evidence>
<evidence type="ECO:0000256" key="6">
    <source>
        <dbReference type="PROSITE-ProRule" id="PRU00221"/>
    </source>
</evidence>
<dbReference type="OrthoDB" id="674604at2759"/>
<dbReference type="Gene3D" id="3.40.50.300">
    <property type="entry name" value="P-loop containing nucleotide triphosphate hydrolases"/>
    <property type="match status" value="1"/>
</dbReference>
<dbReference type="PANTHER" id="PTHR22847">
    <property type="entry name" value="WD40 REPEAT PROTEIN"/>
    <property type="match status" value="1"/>
</dbReference>
<dbReference type="Gene3D" id="2.130.10.10">
    <property type="entry name" value="YVTN repeat-like/Quinoprotein amine dehydrogenase"/>
    <property type="match status" value="4"/>
</dbReference>
<evidence type="ECO:0000256" key="7">
    <source>
        <dbReference type="SAM" id="MobiDB-lite"/>
    </source>
</evidence>
<evidence type="ECO:0000256" key="3">
    <source>
        <dbReference type="ARBA" id="ARBA00038415"/>
    </source>
</evidence>
<feature type="repeat" description="WD" evidence="6">
    <location>
        <begin position="1012"/>
        <end position="1053"/>
    </location>
</feature>
<keyword evidence="9" id="KW-1185">Reference proteome</keyword>
<dbReference type="PANTHER" id="PTHR22847:SF637">
    <property type="entry name" value="WD REPEAT DOMAIN 5B"/>
    <property type="match status" value="1"/>
</dbReference>
<reference evidence="10" key="3">
    <citation type="submission" date="2025-08" db="UniProtKB">
        <authorList>
            <consortium name="RefSeq"/>
        </authorList>
    </citation>
    <scope>IDENTIFICATION</scope>
    <source>
        <strain evidence="10">CBS 342.82</strain>
    </source>
</reference>
<keyword evidence="1 6" id="KW-0853">WD repeat</keyword>
<dbReference type="SUPFAM" id="SSF52540">
    <property type="entry name" value="P-loop containing nucleoside triphosphate hydrolases"/>
    <property type="match status" value="1"/>
</dbReference>
<evidence type="ECO:0000256" key="4">
    <source>
        <dbReference type="ARBA" id="ARBA00039789"/>
    </source>
</evidence>
<dbReference type="InterPro" id="IPR001680">
    <property type="entry name" value="WD40_rpt"/>
</dbReference>
<dbReference type="Pfam" id="PF00400">
    <property type="entry name" value="WD40"/>
    <property type="match status" value="6"/>
</dbReference>
<sequence length="1286" mass="144033">MSDRTAAAKWRDDLYGKLEKLDGISRIESKLQDLNVNVDLSKLPVVAGAKYNSSEESQLTSCLNGTRIDLLGQIDDWAENREGKSIYWLCGGAGTGKSTISRTVAQRFDKKKQLGGSFFFKQSDADRGNADRFFPTILRQLADHIPALKQPVADAIDQDSSLCTSGLQDQFDRLFKEPLMSIEPKQLPHRCIVIVVDALDECDRKHTKKFLTLLAGINSVSRLRLRVFVTSRPKHQIEIGFDMMDVKLHDDHDLEKDQVASIEHDLERYFDHEFRSIRTEWAHGPYDPLPDDWPSQKEILELTMLATPLFINTATVCRFVQEGASPRKRLSGILDHKHLVPSLRLQDDYSHLRLMYSQILSEATRSDDPEEAAEKIQDFKKIVGPILIAAVPLSVETLSHILQIDADNISAVLSPLKSVLDVPRDRTKPVQRRHLSFREYLLDPKNKEDFRIDEQAVHAQFALQCVQFLLDSKALRQDICDVKHPGFKRRDITETKVAECIPPHVAYACMYWANHLAAGQVPTLDGTELVYEFLTTHFLHWLEVMSWLEKFRLVISSIEEMIGITKANVRSSIVPFLFEAQQFVLRFRFLVANSPLQVYYSALRLAATQSVISKLFRTEDMWELLPDADSHWGSDFLVLHEHEDSIRGFSFAPDEKSLASYSWDRTVRIWSINGEQLYVLGHDDYIHAIGYCLEGEFLASVDMRGKVRFWDITTGETRWSFELGGCFSAAISCEGRIAWIDRHGTLWLCDHKGGQKRMLPNPDETGSACKSDASENSASHGDHDAADGNNAAKVVVNKSADVSADQGNDQSANEATNDSDTNYYRLSWVASMAFSPDGQLAVRGDAGQLILWNATTVIEVHNIFIKLPRYSEPLPLMKFSSSGRELATYDFWPQSVCIWSWTGAVVSYGGVQVWDTNADVLLQEWHGHTNYWCPVQYSPAGQLVSGASDGSIRFWAKTSMNRPPEAKGQLGLRESEVMSYAVSLCEQIVATGHLNGEVRTWDTQTGKALKFFSGHNKLVHEVAISPDCNIVASGSSDDTVRLWSTRTAEELQCFRRHTGGVQVVNYSPDGIIIASAGSASGHESTILLWNVQTGEVLHELPVELERIVRSLAFSPDGVFVVSGLTKGKALLWNAHTGALLRQLHSGESSPFSEVTMSCKKVIAIGVQGRWPVQLWDGESGELLLKLWADDNSPGPSCLEFSTDGETLRTHAGSFNLKNAFPLTGQSPVIQLAPLRLNKQGDMIQQDGVDMLWLPPQYRPCHSSVLAFGKTIAIPTYSRGMAFFRLK</sequence>
<feature type="region of interest" description="Disordered" evidence="7">
    <location>
        <begin position="759"/>
        <end position="787"/>
    </location>
</feature>
<reference evidence="10" key="2">
    <citation type="submission" date="2020-04" db="EMBL/GenBank/DDBJ databases">
        <authorList>
            <consortium name="NCBI Genome Project"/>
        </authorList>
    </citation>
    <scope>NUCLEOTIDE SEQUENCE</scope>
    <source>
        <strain evidence="10">CBS 342.82</strain>
    </source>
</reference>
<dbReference type="PROSITE" id="PS50082">
    <property type="entry name" value="WD_REPEATS_2"/>
    <property type="match status" value="6"/>
</dbReference>
<dbReference type="SUPFAM" id="SSF50998">
    <property type="entry name" value="Quinoprotein alcohol dehydrogenase-like"/>
    <property type="match status" value="1"/>
</dbReference>
<dbReference type="GO" id="GO:1990234">
    <property type="term" value="C:transferase complex"/>
    <property type="evidence" value="ECO:0007669"/>
    <property type="project" value="UniProtKB-ARBA"/>
</dbReference>
<dbReference type="Proteomes" id="UP000504637">
    <property type="component" value="Unplaced"/>
</dbReference>
<dbReference type="SMART" id="SM00320">
    <property type="entry name" value="WD40"/>
    <property type="match status" value="8"/>
</dbReference>
<feature type="repeat" description="WD" evidence="6">
    <location>
        <begin position="639"/>
        <end position="680"/>
    </location>
</feature>